<evidence type="ECO:0000256" key="1">
    <source>
        <dbReference type="SAM" id="MobiDB-lite"/>
    </source>
</evidence>
<protein>
    <submittedName>
        <fullName evidence="2">Mariner Mos1 transposase</fullName>
    </submittedName>
</protein>
<evidence type="ECO:0000313" key="3">
    <source>
        <dbReference type="Proteomes" id="UP000299102"/>
    </source>
</evidence>
<proteinExistence type="predicted"/>
<evidence type="ECO:0000313" key="2">
    <source>
        <dbReference type="EMBL" id="GBP05908.1"/>
    </source>
</evidence>
<organism evidence="2 3">
    <name type="scientific">Eumeta variegata</name>
    <name type="common">Bagworm moth</name>
    <name type="synonym">Eumeta japonica</name>
    <dbReference type="NCBI Taxonomy" id="151549"/>
    <lineage>
        <taxon>Eukaryota</taxon>
        <taxon>Metazoa</taxon>
        <taxon>Ecdysozoa</taxon>
        <taxon>Arthropoda</taxon>
        <taxon>Hexapoda</taxon>
        <taxon>Insecta</taxon>
        <taxon>Pterygota</taxon>
        <taxon>Neoptera</taxon>
        <taxon>Endopterygota</taxon>
        <taxon>Lepidoptera</taxon>
        <taxon>Glossata</taxon>
        <taxon>Ditrysia</taxon>
        <taxon>Tineoidea</taxon>
        <taxon>Psychidae</taxon>
        <taxon>Oiketicinae</taxon>
        <taxon>Eumeta</taxon>
    </lineage>
</organism>
<name>A0A4C1SXL0_EUMVA</name>
<dbReference type="InterPro" id="IPR001888">
    <property type="entry name" value="Transposase_1"/>
</dbReference>
<dbReference type="GO" id="GO:0003676">
    <property type="term" value="F:nucleic acid binding"/>
    <property type="evidence" value="ECO:0007669"/>
    <property type="project" value="InterPro"/>
</dbReference>
<dbReference type="AlphaFoldDB" id="A0A4C1SXL0"/>
<dbReference type="EMBL" id="BGZK01000020">
    <property type="protein sequence ID" value="GBP05908.1"/>
    <property type="molecule type" value="Genomic_DNA"/>
</dbReference>
<sequence length="341" mass="38480">MLKSSALTPRLFSRHRPASQMRDSTNPAPYEPGGSDARIHPDLLFTPVHDFLPDWLILCVWRDWKVIHYELLPSGEINKSDLYCHQLVKLKQEAEKKRPKLTNRKGGVIFHIDNLTPHTSLAPQQILREFPWRRSTIYRATAAGEPSHGRAPDLLRTPAPSSLHEPYTMPVKALIVYLGNVISKSPEDHPPRSFSFILRDIGHKPFTLAKCRFGADDRRRRPDDVRDLQLNVLSEARGEWAMNEPAHASVKHAVTSPEEFEAFTNTTEIQAFQLVFAFYSKSHCDSVKLKNYNIADPYFSNVLPKTSFLAISLGSNQRRVAPPALAPLLPPALAPLLPPAL</sequence>
<gene>
    <name evidence="2" type="ORF">EVAR_3194_1</name>
</gene>
<dbReference type="Gene3D" id="3.30.420.10">
    <property type="entry name" value="Ribonuclease H-like superfamily/Ribonuclease H"/>
    <property type="match status" value="1"/>
</dbReference>
<dbReference type="Pfam" id="PF01359">
    <property type="entry name" value="Transposase_1"/>
    <property type="match status" value="1"/>
</dbReference>
<comment type="caution">
    <text evidence="2">The sequence shown here is derived from an EMBL/GenBank/DDBJ whole genome shotgun (WGS) entry which is preliminary data.</text>
</comment>
<dbReference type="InterPro" id="IPR036397">
    <property type="entry name" value="RNaseH_sf"/>
</dbReference>
<dbReference type="Proteomes" id="UP000299102">
    <property type="component" value="Unassembled WGS sequence"/>
</dbReference>
<accession>A0A4C1SXL0</accession>
<keyword evidence="3" id="KW-1185">Reference proteome</keyword>
<dbReference type="OrthoDB" id="616263at2759"/>
<reference evidence="2 3" key="1">
    <citation type="journal article" date="2019" name="Commun. Biol.">
        <title>The bagworm genome reveals a unique fibroin gene that provides high tensile strength.</title>
        <authorList>
            <person name="Kono N."/>
            <person name="Nakamura H."/>
            <person name="Ohtoshi R."/>
            <person name="Tomita M."/>
            <person name="Numata K."/>
            <person name="Arakawa K."/>
        </authorList>
    </citation>
    <scope>NUCLEOTIDE SEQUENCE [LARGE SCALE GENOMIC DNA]</scope>
</reference>
<feature type="region of interest" description="Disordered" evidence="1">
    <location>
        <begin position="13"/>
        <end position="33"/>
    </location>
</feature>